<dbReference type="AlphaFoldDB" id="A0A1A9VWR7"/>
<keyword evidence="5" id="KW-0442">Lipid degradation</keyword>
<reference evidence="10" key="1">
    <citation type="submission" date="2020-05" db="UniProtKB">
        <authorList>
            <consortium name="EnsemblMetazoa"/>
        </authorList>
    </citation>
    <scope>IDENTIFICATION</scope>
    <source>
        <strain evidence="10">TTRI</strain>
    </source>
</reference>
<comment type="cofactor">
    <cofactor evidence="1">
        <name>Ca(2+)</name>
        <dbReference type="ChEBI" id="CHEBI:29108"/>
    </cofactor>
</comment>
<dbReference type="GO" id="GO:0050482">
    <property type="term" value="P:arachidonate secretion"/>
    <property type="evidence" value="ECO:0007669"/>
    <property type="project" value="InterPro"/>
</dbReference>
<protein>
    <recommendedName>
        <fullName evidence="3">phospholipase A2</fullName>
        <ecNumber evidence="3">3.1.1.4</ecNumber>
    </recommendedName>
    <alternativeName>
        <fullName evidence="7">Phosphatidylcholine 2-acylhydrolase</fullName>
    </alternativeName>
</protein>
<dbReference type="InterPro" id="IPR016090">
    <property type="entry name" value="PLA2-like_dom"/>
</dbReference>
<evidence type="ECO:0000256" key="6">
    <source>
        <dbReference type="ARBA" id="ARBA00023098"/>
    </source>
</evidence>
<dbReference type="InterPro" id="IPR036444">
    <property type="entry name" value="PLipase_A2_dom_sf"/>
</dbReference>
<feature type="domain" description="Phospholipase A2-like central" evidence="9">
    <location>
        <begin position="193"/>
        <end position="288"/>
    </location>
</feature>
<dbReference type="STRING" id="7395.A0A1A9VWR7"/>
<proteinExistence type="predicted"/>
<evidence type="ECO:0000256" key="7">
    <source>
        <dbReference type="ARBA" id="ARBA00029903"/>
    </source>
</evidence>
<evidence type="ECO:0000256" key="8">
    <source>
        <dbReference type="SAM" id="SignalP"/>
    </source>
</evidence>
<keyword evidence="11" id="KW-1185">Reference proteome</keyword>
<dbReference type="CDD" id="cd04704">
    <property type="entry name" value="PLA2_bee_venom_like"/>
    <property type="match status" value="1"/>
</dbReference>
<dbReference type="PANTHER" id="PTHR12253">
    <property type="entry name" value="RH14732P"/>
    <property type="match status" value="1"/>
</dbReference>
<dbReference type="GO" id="GO:0016042">
    <property type="term" value="P:lipid catabolic process"/>
    <property type="evidence" value="ECO:0007669"/>
    <property type="project" value="UniProtKB-KW"/>
</dbReference>
<organism evidence="10 11">
    <name type="scientific">Glossina austeni</name>
    <name type="common">Savannah tsetse fly</name>
    <dbReference type="NCBI Taxonomy" id="7395"/>
    <lineage>
        <taxon>Eukaryota</taxon>
        <taxon>Metazoa</taxon>
        <taxon>Ecdysozoa</taxon>
        <taxon>Arthropoda</taxon>
        <taxon>Hexapoda</taxon>
        <taxon>Insecta</taxon>
        <taxon>Pterygota</taxon>
        <taxon>Neoptera</taxon>
        <taxon>Endopterygota</taxon>
        <taxon>Diptera</taxon>
        <taxon>Brachycera</taxon>
        <taxon>Muscomorpha</taxon>
        <taxon>Hippoboscoidea</taxon>
        <taxon>Glossinidae</taxon>
        <taxon>Glossina</taxon>
    </lineage>
</organism>
<name>A0A1A9VWR7_GLOAU</name>
<evidence type="ECO:0000256" key="1">
    <source>
        <dbReference type="ARBA" id="ARBA00001913"/>
    </source>
</evidence>
<evidence type="ECO:0000256" key="5">
    <source>
        <dbReference type="ARBA" id="ARBA00022963"/>
    </source>
</evidence>
<evidence type="ECO:0000256" key="3">
    <source>
        <dbReference type="ARBA" id="ARBA00013278"/>
    </source>
</evidence>
<dbReference type="EC" id="3.1.1.4" evidence="3"/>
<dbReference type="Proteomes" id="UP000078200">
    <property type="component" value="Unassembled WGS sequence"/>
</dbReference>
<evidence type="ECO:0000313" key="10">
    <source>
        <dbReference type="EnsemblMetazoa" id="GAUT050185-PA"/>
    </source>
</evidence>
<evidence type="ECO:0000313" key="11">
    <source>
        <dbReference type="Proteomes" id="UP000078200"/>
    </source>
</evidence>
<keyword evidence="6" id="KW-0443">Lipid metabolism</keyword>
<feature type="signal peptide" evidence="8">
    <location>
        <begin position="1"/>
        <end position="24"/>
    </location>
</feature>
<dbReference type="GO" id="GO:0005576">
    <property type="term" value="C:extracellular region"/>
    <property type="evidence" value="ECO:0007669"/>
    <property type="project" value="UniProtKB-SubCell"/>
</dbReference>
<feature type="chain" id="PRO_5008399723" description="phospholipase A2" evidence="8">
    <location>
        <begin position="25"/>
        <end position="332"/>
    </location>
</feature>
<dbReference type="PROSITE" id="PS00118">
    <property type="entry name" value="PA2_HIS"/>
    <property type="match status" value="1"/>
</dbReference>
<evidence type="ECO:0000256" key="4">
    <source>
        <dbReference type="ARBA" id="ARBA00022525"/>
    </source>
</evidence>
<dbReference type="EnsemblMetazoa" id="GAUT050185-RA">
    <property type="protein sequence ID" value="GAUT050185-PA"/>
    <property type="gene ID" value="GAUT050185"/>
</dbReference>
<dbReference type="Pfam" id="PF05826">
    <property type="entry name" value="Phospholip_A2_2"/>
    <property type="match status" value="1"/>
</dbReference>
<dbReference type="GO" id="GO:0004623">
    <property type="term" value="F:phospholipase A2 activity"/>
    <property type="evidence" value="ECO:0007669"/>
    <property type="project" value="UniProtKB-EC"/>
</dbReference>
<keyword evidence="4" id="KW-0964">Secreted</keyword>
<dbReference type="VEuPathDB" id="VectorBase:GAUT050185"/>
<dbReference type="Gene3D" id="1.20.90.10">
    <property type="entry name" value="Phospholipase A2 domain"/>
    <property type="match status" value="1"/>
</dbReference>
<keyword evidence="8" id="KW-0732">Signal</keyword>
<accession>A0A1A9VWR7</accession>
<dbReference type="InterPro" id="IPR033113">
    <property type="entry name" value="PLA2_histidine"/>
</dbReference>
<evidence type="ECO:0000256" key="2">
    <source>
        <dbReference type="ARBA" id="ARBA00004613"/>
    </source>
</evidence>
<comment type="subcellular location">
    <subcellularLocation>
        <location evidence="2">Secreted</location>
    </subcellularLocation>
</comment>
<dbReference type="GO" id="GO:0006644">
    <property type="term" value="P:phospholipid metabolic process"/>
    <property type="evidence" value="ECO:0007669"/>
    <property type="project" value="InterPro"/>
</dbReference>
<evidence type="ECO:0000259" key="9">
    <source>
        <dbReference type="Pfam" id="PF05826"/>
    </source>
</evidence>
<sequence length="332" mass="38475">MLTKHLFKLTIMLINALMIPQVLSFNVPEYIATDQWDDAIELPKSTYNNISGKKINEENLPTEQNVVTYLSSKNSNHNNDDNNIIIVNRRVDGGGSSSSSSSSRQLNLRHHTSYDKYDDVVFVYNKQDSNGNNDKSYNTKHNYLEAQQQRQQTNKTQQQHNAYNSAKNATTEMNNRNDLHGKRQRRELADWLIAPNTRWCGRGNNANNTYNYLGGASSADKCCRKHDHCKVYINAMSNRYDLFNYRPYTLSHCSCDRRFRTCLKMANDHDAKTIGKLFFNIAQMQCFVLRKERICLQRAADGSCLKEHIKQKAYLRNNKKFSRIDYALTNNN</sequence>
<dbReference type="SUPFAM" id="SSF48619">
    <property type="entry name" value="Phospholipase A2, PLA2"/>
    <property type="match status" value="1"/>
</dbReference>